<keyword evidence="9" id="KW-1185">Reference proteome</keyword>
<dbReference type="InterPro" id="IPR027417">
    <property type="entry name" value="P-loop_NTPase"/>
</dbReference>
<evidence type="ECO:0000256" key="2">
    <source>
        <dbReference type="ARBA" id="ARBA00022448"/>
    </source>
</evidence>
<organism evidence="8 9">
    <name type="scientific">Bordetella petrii</name>
    <dbReference type="NCBI Taxonomy" id="94624"/>
    <lineage>
        <taxon>Bacteria</taxon>
        <taxon>Pseudomonadati</taxon>
        <taxon>Pseudomonadota</taxon>
        <taxon>Betaproteobacteria</taxon>
        <taxon>Burkholderiales</taxon>
        <taxon>Alcaligenaceae</taxon>
        <taxon>Bordetella</taxon>
    </lineage>
</organism>
<dbReference type="Gene3D" id="3.40.50.300">
    <property type="entry name" value="P-loop containing nucleotide triphosphate hydrolases"/>
    <property type="match status" value="1"/>
</dbReference>
<dbReference type="SUPFAM" id="SSF52540">
    <property type="entry name" value="P-loop containing nucleoside triphosphate hydrolases"/>
    <property type="match status" value="1"/>
</dbReference>
<evidence type="ECO:0000259" key="7">
    <source>
        <dbReference type="PROSITE" id="PS50893"/>
    </source>
</evidence>
<gene>
    <name evidence="8" type="ORF">QUC21_05360</name>
</gene>
<dbReference type="PROSITE" id="PS00211">
    <property type="entry name" value="ABC_TRANSPORTER_1"/>
    <property type="match status" value="1"/>
</dbReference>
<evidence type="ECO:0000313" key="9">
    <source>
        <dbReference type="Proteomes" id="UP001175604"/>
    </source>
</evidence>
<dbReference type="RefSeq" id="WP_289784548.1">
    <property type="nucleotide sequence ID" value="NZ_JAUDJE010000003.1"/>
</dbReference>
<keyword evidence="3" id="KW-0472">Membrane</keyword>
<dbReference type="SMART" id="SM00382">
    <property type="entry name" value="AAA"/>
    <property type="match status" value="1"/>
</dbReference>
<dbReference type="Pfam" id="PF00005">
    <property type="entry name" value="ABC_tran"/>
    <property type="match status" value="1"/>
</dbReference>
<evidence type="ECO:0000313" key="8">
    <source>
        <dbReference type="EMBL" id="MDM9558447.1"/>
    </source>
</evidence>
<dbReference type="InterPro" id="IPR052156">
    <property type="entry name" value="BCAA_Transport_ATP-bd_LivF"/>
</dbReference>
<evidence type="ECO:0000256" key="6">
    <source>
        <dbReference type="ARBA" id="ARBA00022970"/>
    </source>
</evidence>
<dbReference type="CDD" id="cd03224">
    <property type="entry name" value="ABC_TM1139_LivF_branched"/>
    <property type="match status" value="1"/>
</dbReference>
<dbReference type="InterPro" id="IPR003593">
    <property type="entry name" value="AAA+_ATPase"/>
</dbReference>
<reference evidence="8" key="1">
    <citation type="submission" date="2023-06" db="EMBL/GenBank/DDBJ databases">
        <title>full genome analysis of Phenantherene degrader P3.</title>
        <authorList>
            <person name="Akbar A."/>
            <person name="Rahmeh R."/>
            <person name="Kishk M."/>
        </authorList>
    </citation>
    <scope>NUCLEOTIDE SEQUENCE</scope>
    <source>
        <strain evidence="8">P3</strain>
    </source>
</reference>
<comment type="similarity">
    <text evidence="1">Belongs to the ABC transporter superfamily.</text>
</comment>
<evidence type="ECO:0000256" key="3">
    <source>
        <dbReference type="ARBA" id="ARBA00022475"/>
    </source>
</evidence>
<name>A0ABT7VZT3_9BORD</name>
<keyword evidence="5 8" id="KW-0067">ATP-binding</keyword>
<dbReference type="Proteomes" id="UP001175604">
    <property type="component" value="Unassembled WGS sequence"/>
</dbReference>
<dbReference type="PANTHER" id="PTHR43820:SF4">
    <property type="entry name" value="HIGH-AFFINITY BRANCHED-CHAIN AMINO ACID TRANSPORT ATP-BINDING PROTEIN LIVF"/>
    <property type="match status" value="1"/>
</dbReference>
<proteinExistence type="inferred from homology"/>
<keyword evidence="6" id="KW-0029">Amino-acid transport</keyword>
<accession>A0ABT7VZT3</accession>
<evidence type="ECO:0000256" key="5">
    <source>
        <dbReference type="ARBA" id="ARBA00022840"/>
    </source>
</evidence>
<keyword evidence="3" id="KW-1003">Cell membrane</keyword>
<dbReference type="EMBL" id="JAUDJE010000003">
    <property type="protein sequence ID" value="MDM9558447.1"/>
    <property type="molecule type" value="Genomic_DNA"/>
</dbReference>
<dbReference type="GO" id="GO:0005524">
    <property type="term" value="F:ATP binding"/>
    <property type="evidence" value="ECO:0007669"/>
    <property type="project" value="UniProtKB-KW"/>
</dbReference>
<keyword evidence="2" id="KW-0813">Transport</keyword>
<evidence type="ECO:0000256" key="1">
    <source>
        <dbReference type="ARBA" id="ARBA00005417"/>
    </source>
</evidence>
<keyword evidence="4" id="KW-0547">Nucleotide-binding</keyword>
<feature type="domain" description="ABC transporter" evidence="7">
    <location>
        <begin position="2"/>
        <end position="235"/>
    </location>
</feature>
<dbReference type="PROSITE" id="PS50893">
    <property type="entry name" value="ABC_TRANSPORTER_2"/>
    <property type="match status" value="1"/>
</dbReference>
<dbReference type="PANTHER" id="PTHR43820">
    <property type="entry name" value="HIGH-AFFINITY BRANCHED-CHAIN AMINO ACID TRANSPORT ATP-BINDING PROTEIN LIVF"/>
    <property type="match status" value="1"/>
</dbReference>
<comment type="caution">
    <text evidence="8">The sequence shown here is derived from an EMBL/GenBank/DDBJ whole genome shotgun (WGS) entry which is preliminary data.</text>
</comment>
<protein>
    <submittedName>
        <fullName evidence="8">ABC transporter ATP-binding protein</fullName>
    </submittedName>
</protein>
<sequence length="247" mass="26454">MLEVRNLQVSYGAIDAVRGVSLTARPDGITALIGANGAGKSSLMRAISGVTPAKAGQILLDGEDITRLPPHERARRGLAHALEGRRIFHQHTVEENLVTAWHFRKPRGKFQAALDSVYGNFPILAQRRAAKAGTLSGGQQQMLILSMATLHQPRCVLLDEPSLGLAPIVVAQIFDFIKQYCAQGGRVVLLSEQMASLALRVADFGYVLKHGQAVFEGSREALTRGAGAELSSVYLGAGKPRSSGPPR</sequence>
<dbReference type="InterPro" id="IPR017871">
    <property type="entry name" value="ABC_transporter-like_CS"/>
</dbReference>
<dbReference type="InterPro" id="IPR003439">
    <property type="entry name" value="ABC_transporter-like_ATP-bd"/>
</dbReference>
<evidence type="ECO:0000256" key="4">
    <source>
        <dbReference type="ARBA" id="ARBA00022741"/>
    </source>
</evidence>